<dbReference type="InterPro" id="IPR012318">
    <property type="entry name" value="HTH_CRP"/>
</dbReference>
<dbReference type="SUPFAM" id="SSF46785">
    <property type="entry name" value="Winged helix' DNA-binding domain"/>
    <property type="match status" value="1"/>
</dbReference>
<feature type="domain" description="HTH crp-type" evidence="5">
    <location>
        <begin position="152"/>
        <end position="223"/>
    </location>
</feature>
<dbReference type="OrthoDB" id="9127033at2"/>
<dbReference type="RefSeq" id="WP_059070915.1">
    <property type="nucleotide sequence ID" value="NZ_LNAL01000007.1"/>
</dbReference>
<name>A0A9X0HJV9_SOLP1</name>
<dbReference type="Gene3D" id="1.10.10.10">
    <property type="entry name" value="Winged helix-like DNA-binding domain superfamily/Winged helix DNA-binding domain"/>
    <property type="match status" value="1"/>
</dbReference>
<dbReference type="InterPro" id="IPR014710">
    <property type="entry name" value="RmlC-like_jellyroll"/>
</dbReference>
<dbReference type="InterPro" id="IPR036388">
    <property type="entry name" value="WH-like_DNA-bd_sf"/>
</dbReference>
<comment type="caution">
    <text evidence="6">The sequence shown here is derived from an EMBL/GenBank/DDBJ whole genome shotgun (WGS) entry which is preliminary data.</text>
</comment>
<reference evidence="6 7" key="1">
    <citation type="submission" date="2015-11" db="EMBL/GenBank/DDBJ databases">
        <title>Solirubrum puertoriconensis gen. nov. an environmental bacteria isolated in Puerto Rico.</title>
        <authorList>
            <person name="Cuebas-Irizarry M.F."/>
            <person name="Montalvo-Rodriguez R."/>
        </authorList>
    </citation>
    <scope>NUCLEOTIDE SEQUENCE [LARGE SCALE GENOMIC DNA]</scope>
    <source>
        <strain evidence="6 7">MC1A</strain>
    </source>
</reference>
<dbReference type="SMART" id="SM00419">
    <property type="entry name" value="HTH_CRP"/>
    <property type="match status" value="1"/>
</dbReference>
<gene>
    <name evidence="6" type="ORF">ASU33_13075</name>
</gene>
<accession>A0A9X0HJV9</accession>
<dbReference type="GO" id="GO:0003700">
    <property type="term" value="F:DNA-binding transcription factor activity"/>
    <property type="evidence" value="ECO:0007669"/>
    <property type="project" value="TreeGrafter"/>
</dbReference>
<dbReference type="Proteomes" id="UP000054223">
    <property type="component" value="Unassembled WGS sequence"/>
</dbReference>
<dbReference type="PANTHER" id="PTHR24567">
    <property type="entry name" value="CRP FAMILY TRANSCRIPTIONAL REGULATORY PROTEIN"/>
    <property type="match status" value="1"/>
</dbReference>
<dbReference type="Pfam" id="PF13545">
    <property type="entry name" value="HTH_Crp_2"/>
    <property type="match status" value="1"/>
</dbReference>
<dbReference type="PROSITE" id="PS50042">
    <property type="entry name" value="CNMP_BINDING_3"/>
    <property type="match status" value="1"/>
</dbReference>
<evidence type="ECO:0008006" key="8">
    <source>
        <dbReference type="Google" id="ProtNLM"/>
    </source>
</evidence>
<dbReference type="SUPFAM" id="SSF51206">
    <property type="entry name" value="cAMP-binding domain-like"/>
    <property type="match status" value="1"/>
</dbReference>
<keyword evidence="2" id="KW-0238">DNA-binding</keyword>
<protein>
    <recommendedName>
        <fullName evidence="8">Crp/Fnr family transcriptional regulator</fullName>
    </recommendedName>
</protein>
<dbReference type="Pfam" id="PF00027">
    <property type="entry name" value="cNMP_binding"/>
    <property type="match status" value="1"/>
</dbReference>
<dbReference type="AlphaFoldDB" id="A0A9X0HJV9"/>
<evidence type="ECO:0000259" key="4">
    <source>
        <dbReference type="PROSITE" id="PS50042"/>
    </source>
</evidence>
<dbReference type="CDD" id="cd00038">
    <property type="entry name" value="CAP_ED"/>
    <property type="match status" value="1"/>
</dbReference>
<keyword evidence="1" id="KW-0805">Transcription regulation</keyword>
<dbReference type="GO" id="GO:0003677">
    <property type="term" value="F:DNA binding"/>
    <property type="evidence" value="ECO:0007669"/>
    <property type="project" value="UniProtKB-KW"/>
</dbReference>
<evidence type="ECO:0000313" key="7">
    <source>
        <dbReference type="Proteomes" id="UP000054223"/>
    </source>
</evidence>
<dbReference type="InterPro" id="IPR000595">
    <property type="entry name" value="cNMP-bd_dom"/>
</dbReference>
<organism evidence="6 7">
    <name type="scientific">Solirubrum puertoriconensis</name>
    <dbReference type="NCBI Taxonomy" id="1751427"/>
    <lineage>
        <taxon>Bacteria</taxon>
        <taxon>Pseudomonadati</taxon>
        <taxon>Bacteroidota</taxon>
        <taxon>Cytophagia</taxon>
        <taxon>Cytophagales</taxon>
    </lineage>
</organism>
<evidence type="ECO:0000256" key="1">
    <source>
        <dbReference type="ARBA" id="ARBA00023015"/>
    </source>
</evidence>
<dbReference type="PROSITE" id="PS51063">
    <property type="entry name" value="HTH_CRP_2"/>
    <property type="match status" value="1"/>
</dbReference>
<dbReference type="PANTHER" id="PTHR24567:SF74">
    <property type="entry name" value="HTH-TYPE TRANSCRIPTIONAL REGULATOR ARCR"/>
    <property type="match status" value="1"/>
</dbReference>
<dbReference type="GO" id="GO:0005829">
    <property type="term" value="C:cytosol"/>
    <property type="evidence" value="ECO:0007669"/>
    <property type="project" value="TreeGrafter"/>
</dbReference>
<dbReference type="Gene3D" id="2.60.120.10">
    <property type="entry name" value="Jelly Rolls"/>
    <property type="match status" value="1"/>
</dbReference>
<proteinExistence type="predicted"/>
<dbReference type="InterPro" id="IPR018490">
    <property type="entry name" value="cNMP-bd_dom_sf"/>
</dbReference>
<keyword evidence="7" id="KW-1185">Reference proteome</keyword>
<dbReference type="EMBL" id="LNAL01000007">
    <property type="protein sequence ID" value="KUG07289.1"/>
    <property type="molecule type" value="Genomic_DNA"/>
</dbReference>
<evidence type="ECO:0000259" key="5">
    <source>
        <dbReference type="PROSITE" id="PS51063"/>
    </source>
</evidence>
<dbReference type="InterPro" id="IPR036390">
    <property type="entry name" value="WH_DNA-bd_sf"/>
</dbReference>
<feature type="domain" description="Cyclic nucleotide-binding" evidence="4">
    <location>
        <begin position="18"/>
        <end position="121"/>
    </location>
</feature>
<evidence type="ECO:0000256" key="2">
    <source>
        <dbReference type="ARBA" id="ARBA00023125"/>
    </source>
</evidence>
<keyword evidence="3" id="KW-0804">Transcription</keyword>
<evidence type="ECO:0000256" key="3">
    <source>
        <dbReference type="ARBA" id="ARBA00023163"/>
    </source>
</evidence>
<sequence length="233" mass="25299">MKLALAPDALSLSRQFAVLQGCSSEELAALEASLTCRTYAEDQMLYTAGSEPVGLYLLLRGWVKVSRWSDDGKEQIVRLAQAGHALGYRCLMANTPHANSAVALEETTLCLIERTTLRRVLASSPRLANALGTLLAADLATAEARMLQLTYKPVRARLAEALLQLLRTNQHATREPNTLVISRDNLAALVGTTKETLCRLLTSMKDLGMLTTERQGIRVLKPATLGELAAVAE</sequence>
<dbReference type="InterPro" id="IPR050397">
    <property type="entry name" value="Env_Response_Regulators"/>
</dbReference>
<evidence type="ECO:0000313" key="6">
    <source>
        <dbReference type="EMBL" id="KUG07289.1"/>
    </source>
</evidence>
<dbReference type="SMART" id="SM00100">
    <property type="entry name" value="cNMP"/>
    <property type="match status" value="1"/>
</dbReference>